<dbReference type="RefSeq" id="YP_007001545.1">
    <property type="nucleotide sequence ID" value="NC_019443.1"/>
</dbReference>
<dbReference type="GeneID" id="14005318"/>
<evidence type="ECO:0000313" key="2">
    <source>
        <dbReference type="Proteomes" id="UP000007597"/>
    </source>
</evidence>
<organism evidence="1 2">
    <name type="scientific">Synechococcus phage metaG-MbCM1</name>
    <dbReference type="NCBI Taxonomy" id="1079999"/>
    <lineage>
        <taxon>Viruses</taxon>
        <taxon>Duplodnaviria</taxon>
        <taxon>Heunggongvirae</taxon>
        <taxon>Uroviricota</taxon>
        <taxon>Caudoviricetes</taxon>
        <taxon>Pantevenvirales</taxon>
        <taxon>Kyanoviridae</taxon>
        <taxon>Galenevirus</taxon>
        <taxon>Galenevirus mbcm1</taxon>
    </lineage>
</organism>
<dbReference type="Proteomes" id="UP000007597">
    <property type="component" value="Segment"/>
</dbReference>
<dbReference type="KEGG" id="vg:14005318"/>
<protein>
    <submittedName>
        <fullName evidence="1">Uncharacterized protein</fullName>
    </submittedName>
</protein>
<reference evidence="1 2" key="1">
    <citation type="submission" date="2011-07" db="EMBL/GenBank/DDBJ databases">
        <title>Viral Tagging: a high-throughput approach to explore virus-host interactions.</title>
        <authorList>
            <person name="Deng L."/>
            <person name="Sullivan M.B."/>
            <person name="Poulos B."/>
            <person name="Ignacio Espinoza J.C."/>
        </authorList>
    </citation>
    <scope>NUCLEOTIDE SEQUENCE [LARGE SCALE GENOMIC DNA]</scope>
</reference>
<name>H8ZN33_9CAUD</name>
<evidence type="ECO:0000313" key="1">
    <source>
        <dbReference type="EMBL" id="AFD02894.1"/>
    </source>
</evidence>
<dbReference type="OrthoDB" id="36454at10239"/>
<accession>H8ZN33</accession>
<keyword evidence="2" id="KW-1185">Reference proteome</keyword>
<sequence length="66" mass="7790">MITPVNKPQTSLGIIKSIKKALKEADKDPFLYSIDEIKTLKRKKREWQNLERRANIEERNGFGQYL</sequence>
<dbReference type="EMBL" id="JN371769">
    <property type="protein sequence ID" value="AFD02894.1"/>
    <property type="molecule type" value="Genomic_DNA"/>
</dbReference>
<proteinExistence type="predicted"/>